<organism evidence="1 2">
    <name type="scientific">Acacia crassicarpa</name>
    <name type="common">northern wattle</name>
    <dbReference type="NCBI Taxonomy" id="499986"/>
    <lineage>
        <taxon>Eukaryota</taxon>
        <taxon>Viridiplantae</taxon>
        <taxon>Streptophyta</taxon>
        <taxon>Embryophyta</taxon>
        <taxon>Tracheophyta</taxon>
        <taxon>Spermatophyta</taxon>
        <taxon>Magnoliopsida</taxon>
        <taxon>eudicotyledons</taxon>
        <taxon>Gunneridae</taxon>
        <taxon>Pentapetalae</taxon>
        <taxon>rosids</taxon>
        <taxon>fabids</taxon>
        <taxon>Fabales</taxon>
        <taxon>Fabaceae</taxon>
        <taxon>Caesalpinioideae</taxon>
        <taxon>mimosoid clade</taxon>
        <taxon>Acacieae</taxon>
        <taxon>Acacia</taxon>
    </lineage>
</organism>
<gene>
    <name evidence="1" type="ORF">QN277_022913</name>
</gene>
<evidence type="ECO:0000313" key="1">
    <source>
        <dbReference type="EMBL" id="KAK4269804.1"/>
    </source>
</evidence>
<protein>
    <submittedName>
        <fullName evidence="1">Uncharacterized protein</fullName>
    </submittedName>
</protein>
<name>A0AAE1JKP2_9FABA</name>
<dbReference type="Proteomes" id="UP001293593">
    <property type="component" value="Unassembled WGS sequence"/>
</dbReference>
<dbReference type="AlphaFoldDB" id="A0AAE1JKP2"/>
<evidence type="ECO:0000313" key="2">
    <source>
        <dbReference type="Proteomes" id="UP001293593"/>
    </source>
</evidence>
<accession>A0AAE1JKP2</accession>
<dbReference type="EMBL" id="JAWXYG010000006">
    <property type="protein sequence ID" value="KAK4269804.1"/>
    <property type="molecule type" value="Genomic_DNA"/>
</dbReference>
<comment type="caution">
    <text evidence="1">The sequence shown here is derived from an EMBL/GenBank/DDBJ whole genome shotgun (WGS) entry which is preliminary data.</text>
</comment>
<sequence length="127" mass="13982">MEWIINSEIGLDSIIHANTGQGVVHIIGSRPDPLLRQHHHSPKKGGGGVGGGRAARFSHFSNHLPLSQTNLELASENDAENFLRILLSTIEKGKEKGRGCGHFVHRSNIKSKKNEQHISLFIPISIR</sequence>
<reference evidence="1" key="1">
    <citation type="submission" date="2023-10" db="EMBL/GenBank/DDBJ databases">
        <title>Chromosome-level genome of the transformable northern wattle, Acacia crassicarpa.</title>
        <authorList>
            <person name="Massaro I."/>
            <person name="Sinha N.R."/>
            <person name="Poethig S."/>
            <person name="Leichty A.R."/>
        </authorList>
    </citation>
    <scope>NUCLEOTIDE SEQUENCE</scope>
    <source>
        <strain evidence="1">Acra3RX</strain>
        <tissue evidence="1">Leaf</tissue>
    </source>
</reference>
<keyword evidence="2" id="KW-1185">Reference proteome</keyword>
<proteinExistence type="predicted"/>